<evidence type="ECO:0000256" key="9">
    <source>
        <dbReference type="ARBA" id="ARBA00022801"/>
    </source>
</evidence>
<keyword evidence="8" id="KW-0547">Nucleotide-binding</keyword>
<feature type="region of interest" description="Disordered" evidence="13">
    <location>
        <begin position="1"/>
        <end position="82"/>
    </location>
</feature>
<dbReference type="STRING" id="4537.A0A0E0JKG5"/>
<organism evidence="15">
    <name type="scientific">Oryza punctata</name>
    <name type="common">Red rice</name>
    <dbReference type="NCBI Taxonomy" id="4537"/>
    <lineage>
        <taxon>Eukaryota</taxon>
        <taxon>Viridiplantae</taxon>
        <taxon>Streptophyta</taxon>
        <taxon>Embryophyta</taxon>
        <taxon>Tracheophyta</taxon>
        <taxon>Spermatophyta</taxon>
        <taxon>Magnoliopsida</taxon>
        <taxon>Liliopsida</taxon>
        <taxon>Poales</taxon>
        <taxon>Poaceae</taxon>
        <taxon>BOP clade</taxon>
        <taxon>Oryzoideae</taxon>
        <taxon>Oryzeae</taxon>
        <taxon>Oryzinae</taxon>
        <taxon>Oryza</taxon>
    </lineage>
</organism>
<evidence type="ECO:0000256" key="2">
    <source>
        <dbReference type="ARBA" id="ARBA00007733"/>
    </source>
</evidence>
<evidence type="ECO:0000256" key="8">
    <source>
        <dbReference type="ARBA" id="ARBA00022741"/>
    </source>
</evidence>
<dbReference type="GO" id="GO:0003924">
    <property type="term" value="F:GTPase activity"/>
    <property type="evidence" value="ECO:0007669"/>
    <property type="project" value="InterPro"/>
</dbReference>
<dbReference type="InterPro" id="IPR027417">
    <property type="entry name" value="P-loop_NTPase"/>
</dbReference>
<evidence type="ECO:0000256" key="7">
    <source>
        <dbReference type="ARBA" id="ARBA00022723"/>
    </source>
</evidence>
<dbReference type="FunFam" id="2.40.30.10:FF:000013">
    <property type="entry name" value="eukaryotic translation initiation factor 5B"/>
    <property type="match status" value="1"/>
</dbReference>
<evidence type="ECO:0000256" key="1">
    <source>
        <dbReference type="ARBA" id="ARBA00004496"/>
    </source>
</evidence>
<dbReference type="EnsemblPlants" id="OPUNC01G20900.1">
    <property type="protein sequence ID" value="OPUNC01G20900.1"/>
    <property type="gene ID" value="OPUNC01G20900"/>
</dbReference>
<dbReference type="CDD" id="cd16266">
    <property type="entry name" value="IF2_aeIF5B_IV"/>
    <property type="match status" value="1"/>
</dbReference>
<comment type="subcellular location">
    <subcellularLocation>
        <location evidence="1">Cytoplasm</location>
    </subcellularLocation>
</comment>
<keyword evidence="7" id="KW-0479">Metal-binding</keyword>
<dbReference type="SUPFAM" id="SSF52540">
    <property type="entry name" value="P-loop containing nucleoside triphosphate hydrolases"/>
    <property type="match status" value="1"/>
</dbReference>
<dbReference type="PRINTS" id="PR00315">
    <property type="entry name" value="ELONGATNFCT"/>
</dbReference>
<keyword evidence="5" id="KW-0963">Cytoplasm</keyword>
<evidence type="ECO:0000256" key="3">
    <source>
        <dbReference type="ARBA" id="ARBA00011986"/>
    </source>
</evidence>
<dbReference type="Pfam" id="PF14578">
    <property type="entry name" value="GTP_EFTU_D4"/>
    <property type="match status" value="1"/>
</dbReference>
<dbReference type="NCBIfam" id="NF003078">
    <property type="entry name" value="PRK04004.1"/>
    <property type="match status" value="1"/>
</dbReference>
<dbReference type="SUPFAM" id="SSF52156">
    <property type="entry name" value="Initiation factor IF2/eIF5b, domain 3"/>
    <property type="match status" value="1"/>
</dbReference>
<dbReference type="Gene3D" id="3.40.50.300">
    <property type="entry name" value="P-loop containing nucleotide triphosphate hydrolases"/>
    <property type="match status" value="1"/>
</dbReference>
<dbReference type="CDD" id="cd01887">
    <property type="entry name" value="IF2_eIF5B"/>
    <property type="match status" value="1"/>
</dbReference>
<dbReference type="Pfam" id="PF00009">
    <property type="entry name" value="GTP_EFTU"/>
    <property type="match status" value="1"/>
</dbReference>
<keyword evidence="16" id="KW-1185">Reference proteome</keyword>
<dbReference type="InterPro" id="IPR015760">
    <property type="entry name" value="TIF_IF2"/>
</dbReference>
<feature type="region of interest" description="Disordered" evidence="13">
    <location>
        <begin position="130"/>
        <end position="316"/>
    </location>
</feature>
<dbReference type="GO" id="GO:0005525">
    <property type="term" value="F:GTP binding"/>
    <property type="evidence" value="ECO:0007669"/>
    <property type="project" value="UniProtKB-KW"/>
</dbReference>
<feature type="compositionally biased region" description="Basic and acidic residues" evidence="13">
    <location>
        <begin position="179"/>
        <end position="253"/>
    </location>
</feature>
<evidence type="ECO:0000256" key="12">
    <source>
        <dbReference type="ARBA" id="ARBA00032478"/>
    </source>
</evidence>
<accession>A0A0E0JKG5</accession>
<dbReference type="EC" id="3.6.5.3" evidence="3"/>
<name>A0A0E0JKG5_ORYPU</name>
<dbReference type="AlphaFoldDB" id="A0A0E0JKG5"/>
<feature type="compositionally biased region" description="Basic residues" evidence="13">
    <location>
        <begin position="143"/>
        <end position="152"/>
    </location>
</feature>
<evidence type="ECO:0000256" key="10">
    <source>
        <dbReference type="ARBA" id="ARBA00022917"/>
    </source>
</evidence>
<dbReference type="GO" id="GO:0005739">
    <property type="term" value="C:mitochondrion"/>
    <property type="evidence" value="ECO:0007669"/>
    <property type="project" value="TreeGrafter"/>
</dbReference>
<feature type="domain" description="Tr-type G" evidence="14">
    <location>
        <begin position="450"/>
        <end position="667"/>
    </location>
</feature>
<proteinExistence type="inferred from homology"/>
<dbReference type="InterPro" id="IPR023115">
    <property type="entry name" value="TIF_IF2_dom3"/>
</dbReference>
<dbReference type="SUPFAM" id="SSF50447">
    <property type="entry name" value="Translation proteins"/>
    <property type="match status" value="1"/>
</dbReference>
<dbReference type="InterPro" id="IPR000795">
    <property type="entry name" value="T_Tr_GTP-bd_dom"/>
</dbReference>
<dbReference type="FunFam" id="3.40.50.300:FF:000112">
    <property type="entry name" value="Eukaryotic translation initiation factor 5B"/>
    <property type="match status" value="1"/>
</dbReference>
<evidence type="ECO:0000313" key="15">
    <source>
        <dbReference type="EnsemblPlants" id="OPUNC01G20900.1"/>
    </source>
</evidence>
<keyword evidence="10" id="KW-0648">Protein biosynthesis</keyword>
<reference evidence="15" key="1">
    <citation type="submission" date="2015-04" db="UniProtKB">
        <authorList>
            <consortium name="EnsemblPlants"/>
        </authorList>
    </citation>
    <scope>IDENTIFICATION</scope>
</reference>
<sequence>MARTASAATGADEPPPEPHHQAGVQRPRPPRNDGDGGEEAGDGNADVPAAAGDEDPTAGAVGRRSRRKKADRRAAAPDEEDFDTILAEIDQNLASAALDSTLGMKPAQVSASTEVDVVAAAAAVNDVDAEVKDDEMEAESAAAKRRKRKKEKERKATSKVAEVDAKKPPRHVRGMLEVLSKRKEAEELRKREEEQRQMKAEEERLQREEDERMAEEMKRQQKERDKDKTMKKRQEGKTLTGKQKEARRLDAMRRQFLGQSGILARSDLGNDGGANERKKRPIYDSKRKKVKSKADETANGGGGHMQELHKVNKEEEEECAIIEEQPHYCVKEDEEKIKLEEIKGAESVEVSKEDDEESWEYQWDGKIFSDDVNVDVNLFERINFEERFTKEEKNEAMKFSNEEVVSLVTGWKNGIEEWDDDVDENDKETRELTPKKDPAKVDKAEKFMDLRSPVCCILGHVDTGKTKLLDCIRCTNVQGGEAGGITQQIGATFFPIENIREKTKELKADAALHVPGFLVIDTPGHQSFSNLRTRGSSLCDIAILVVDIMRGIQAQTIESLNILKRHKADFIIALNKVDRLFGWKRCPNAPIKKALKQQAEDVKMEFDARLTDIVTQFKMQGINTVLYYRNKEMDCTYKNIVPTCAISGEGIPDLLLLSVQWAQKKLKERLIFSNNVECSVLEVKVTEGHGTTIDVVLANGLLREGDQIVTCGMQGPIVTHIRALLTPHPMKELRVKCPYQHHKEIKASQGIKISAPPGHDQEKSVNKAMAEMAVLMNRIDKNSDGVYVQASSLGSLEALVEFLKSPAVNIPVYDFNIGLVHRKDVMKASVMLEKKKEYAAIFAFDVKVMPDAREIANESGIKIFVADVIYHLFDQFTTYIEGLTEIEKDEKIVEVFPCVIKIIPDCVFNLKDPIVLGVDVLEGVAKVGTPLCLPSKGFARIGKIASIQNSSKQVDEARKGEKVAIKIIGGTPDEQKKCFGRSFGIDDELVSFITRKSIDLLKENHRGDLTLKEWELVRTLKHIFRIP</sequence>
<dbReference type="InterPro" id="IPR036925">
    <property type="entry name" value="TIF_IF2_dom3_sf"/>
</dbReference>
<keyword evidence="11" id="KW-0342">GTP-binding</keyword>
<evidence type="ECO:0000313" key="16">
    <source>
        <dbReference type="Proteomes" id="UP000026962"/>
    </source>
</evidence>
<dbReference type="Gene3D" id="3.40.50.10050">
    <property type="entry name" value="Translation initiation factor IF- 2, domain 3"/>
    <property type="match status" value="1"/>
</dbReference>
<dbReference type="InterPro" id="IPR029459">
    <property type="entry name" value="EFTU-type"/>
</dbReference>
<dbReference type="PANTHER" id="PTHR43381">
    <property type="entry name" value="TRANSLATION INITIATION FACTOR IF-2-RELATED"/>
    <property type="match status" value="1"/>
</dbReference>
<dbReference type="HOGENOM" id="CLU_002656_3_2_1"/>
<dbReference type="CDD" id="cd03703">
    <property type="entry name" value="aeIF5B_II"/>
    <property type="match status" value="1"/>
</dbReference>
<evidence type="ECO:0000256" key="4">
    <source>
        <dbReference type="ARBA" id="ARBA00013824"/>
    </source>
</evidence>
<keyword evidence="6" id="KW-0396">Initiation factor</keyword>
<evidence type="ECO:0000259" key="14">
    <source>
        <dbReference type="PROSITE" id="PS51722"/>
    </source>
</evidence>
<dbReference type="PROSITE" id="PS51722">
    <property type="entry name" value="G_TR_2"/>
    <property type="match status" value="1"/>
</dbReference>
<dbReference type="eggNOG" id="KOG1144">
    <property type="taxonomic scope" value="Eukaryota"/>
</dbReference>
<dbReference type="InterPro" id="IPR005225">
    <property type="entry name" value="Small_GTP-bd"/>
</dbReference>
<dbReference type="FunFam" id="3.40.50.10050:FF:000002">
    <property type="entry name" value="Eukaryotic translation initiation factor 5B"/>
    <property type="match status" value="1"/>
</dbReference>
<evidence type="ECO:0000256" key="13">
    <source>
        <dbReference type="SAM" id="MobiDB-lite"/>
    </source>
</evidence>
<dbReference type="GO" id="GO:0046872">
    <property type="term" value="F:metal ion binding"/>
    <property type="evidence" value="ECO:0007669"/>
    <property type="project" value="UniProtKB-KW"/>
</dbReference>
<evidence type="ECO:0000256" key="6">
    <source>
        <dbReference type="ARBA" id="ARBA00022540"/>
    </source>
</evidence>
<dbReference type="GO" id="GO:0003743">
    <property type="term" value="F:translation initiation factor activity"/>
    <property type="evidence" value="ECO:0007669"/>
    <property type="project" value="UniProtKB-KW"/>
</dbReference>
<evidence type="ECO:0000256" key="11">
    <source>
        <dbReference type="ARBA" id="ARBA00023134"/>
    </source>
</evidence>
<reference evidence="15" key="2">
    <citation type="submission" date="2018-05" db="EMBL/GenBank/DDBJ databases">
        <title>OpunRS2 (Oryza punctata Reference Sequence Version 2).</title>
        <authorList>
            <person name="Zhang J."/>
            <person name="Kudrna D."/>
            <person name="Lee S."/>
            <person name="Talag J."/>
            <person name="Welchert J."/>
            <person name="Wing R.A."/>
        </authorList>
    </citation>
    <scope>NUCLEOTIDE SEQUENCE [LARGE SCALE GENOMIC DNA]</scope>
</reference>
<evidence type="ECO:0000256" key="5">
    <source>
        <dbReference type="ARBA" id="ARBA00022490"/>
    </source>
</evidence>
<protein>
    <recommendedName>
        <fullName evidence="4">Eukaryotic translation initiation factor 5B</fullName>
        <ecNumber evidence="3">3.6.5.3</ecNumber>
    </recommendedName>
    <alternativeName>
        <fullName evidence="12">Translation initiation factor IF-2</fullName>
    </alternativeName>
</protein>
<dbReference type="PANTHER" id="PTHR43381:SF4">
    <property type="entry name" value="EUKARYOTIC TRANSLATION INITIATION FACTOR 5B"/>
    <property type="match status" value="1"/>
</dbReference>
<dbReference type="NCBIfam" id="TIGR00231">
    <property type="entry name" value="small_GTP"/>
    <property type="match status" value="1"/>
</dbReference>
<dbReference type="FunFam" id="2.40.30.10:FF:000026">
    <property type="entry name" value="Eukaryotic translation initiation factor 5B"/>
    <property type="match status" value="1"/>
</dbReference>
<dbReference type="InterPro" id="IPR009000">
    <property type="entry name" value="Transl_B-barrel_sf"/>
</dbReference>
<dbReference type="Pfam" id="PF11987">
    <property type="entry name" value="IF-2"/>
    <property type="match status" value="1"/>
</dbReference>
<dbReference type="OMA" id="FVADVIY"/>
<keyword evidence="9" id="KW-0378">Hydrolase</keyword>
<comment type="similarity">
    <text evidence="2">Belongs to the TRAFAC class translation factor GTPase superfamily. Classic translation factor GTPase family. IF-2 subfamily.</text>
</comment>
<dbReference type="Proteomes" id="UP000026962">
    <property type="component" value="Chromosome 1"/>
</dbReference>
<dbReference type="Gramene" id="OPUNC01G20900.1">
    <property type="protein sequence ID" value="OPUNC01G20900.1"/>
    <property type="gene ID" value="OPUNC01G20900"/>
</dbReference>
<dbReference type="Gene3D" id="2.40.30.10">
    <property type="entry name" value="Translation factors"/>
    <property type="match status" value="2"/>
</dbReference>
<feature type="compositionally biased region" description="Basic and acidic residues" evidence="13">
    <location>
        <begin position="153"/>
        <end position="167"/>
    </location>
</feature>